<evidence type="ECO:0000313" key="3">
    <source>
        <dbReference type="Proteomes" id="UP000653275"/>
    </source>
</evidence>
<evidence type="ECO:0000313" key="2">
    <source>
        <dbReference type="EMBL" id="MBL5936829.1"/>
    </source>
</evidence>
<dbReference type="RefSeq" id="WP_202666410.1">
    <property type="nucleotide sequence ID" value="NZ_JAENMR010000016.1"/>
</dbReference>
<gene>
    <name evidence="2" type="ORF">I7V27_20560</name>
</gene>
<evidence type="ECO:0000256" key="1">
    <source>
        <dbReference type="SAM" id="MobiDB-lite"/>
    </source>
</evidence>
<dbReference type="Pfam" id="PF10784">
    <property type="entry name" value="Plasmid_stab_B"/>
    <property type="match status" value="1"/>
</dbReference>
<dbReference type="EMBL" id="JAENMS010000015">
    <property type="protein sequence ID" value="MBL5936829.1"/>
    <property type="molecule type" value="Genomic_DNA"/>
</dbReference>
<reference evidence="2" key="1">
    <citation type="submission" date="2020-12" db="EMBL/GenBank/DDBJ databases">
        <title>Draft genome sequence of Enterobacter spp., Lelliottia spp. and Serratia spp. isolated from drinking water reservoirs and lakes.</title>
        <authorList>
            <person name="Reitter C."/>
            <person name="Neuhaus K."/>
            <person name="Huegler M."/>
        </authorList>
    </citation>
    <scope>NUCLEOTIDE SEQUENCE</scope>
    <source>
        <strain evidence="2">TZW15</strain>
    </source>
</reference>
<proteinExistence type="predicted"/>
<name>A0AAP2AGP7_LELAM</name>
<feature type="compositionally biased region" description="Basic and acidic residues" evidence="1">
    <location>
        <begin position="105"/>
        <end position="118"/>
    </location>
</feature>
<feature type="region of interest" description="Disordered" evidence="1">
    <location>
        <begin position="92"/>
        <end position="128"/>
    </location>
</feature>
<comment type="caution">
    <text evidence="2">The sequence shown here is derived from an EMBL/GenBank/DDBJ whole genome shotgun (WGS) entry which is preliminary data.</text>
</comment>
<organism evidence="2 3">
    <name type="scientific">Lelliottia amnigena</name>
    <name type="common">Enterobacter amnigenus</name>
    <dbReference type="NCBI Taxonomy" id="61646"/>
    <lineage>
        <taxon>Bacteria</taxon>
        <taxon>Pseudomonadati</taxon>
        <taxon>Pseudomonadota</taxon>
        <taxon>Gammaproteobacteria</taxon>
        <taxon>Enterobacterales</taxon>
        <taxon>Enterobacteriaceae</taxon>
        <taxon>Lelliottia</taxon>
    </lineage>
</organism>
<dbReference type="Proteomes" id="UP000653275">
    <property type="component" value="Unassembled WGS sequence"/>
</dbReference>
<accession>A0AAP2AGP7</accession>
<dbReference type="InterPro" id="IPR038307">
    <property type="entry name" value="StbB_sf"/>
</dbReference>
<dbReference type="Gene3D" id="6.10.290.20">
    <property type="match status" value="1"/>
</dbReference>
<dbReference type="AlphaFoldDB" id="A0AAP2AGP7"/>
<sequence length="128" mass="14113">MPKSDKRRKITFYLNPEGSAADRYACDAIERMPQGDRGGFWRAALLAGVALGKQDDRLPHMLAAQLTEYSTFKEMVLVMKAVFPEAMSSFGERRPAEPAAVKSVSEQKDEGGEDETLKNARAMFGGNP</sequence>
<dbReference type="InterPro" id="IPR019720">
    <property type="entry name" value="Plasmid_stability_protein_StbB"/>
</dbReference>
<protein>
    <submittedName>
        <fullName evidence="2">Plasmid stability protein</fullName>
    </submittedName>
</protein>